<feature type="non-terminal residue" evidence="1">
    <location>
        <position position="1"/>
    </location>
</feature>
<protein>
    <submittedName>
        <fullName evidence="1">12670_t:CDS:1</fullName>
    </submittedName>
</protein>
<keyword evidence="2" id="KW-1185">Reference proteome</keyword>
<sequence length="42" mass="5082">NTNEAWCLSCDPDLETTRWTSRNKDIDDCIKKFQLRTWAYDK</sequence>
<dbReference type="Proteomes" id="UP000789508">
    <property type="component" value="Unassembled WGS sequence"/>
</dbReference>
<accession>A0A9N9JBD4</accession>
<dbReference type="EMBL" id="CAJVPS010052218">
    <property type="protein sequence ID" value="CAG8770713.1"/>
    <property type="molecule type" value="Genomic_DNA"/>
</dbReference>
<organism evidence="1 2">
    <name type="scientific">Ambispora leptoticha</name>
    <dbReference type="NCBI Taxonomy" id="144679"/>
    <lineage>
        <taxon>Eukaryota</taxon>
        <taxon>Fungi</taxon>
        <taxon>Fungi incertae sedis</taxon>
        <taxon>Mucoromycota</taxon>
        <taxon>Glomeromycotina</taxon>
        <taxon>Glomeromycetes</taxon>
        <taxon>Archaeosporales</taxon>
        <taxon>Ambisporaceae</taxon>
        <taxon>Ambispora</taxon>
    </lineage>
</organism>
<feature type="non-terminal residue" evidence="1">
    <location>
        <position position="42"/>
    </location>
</feature>
<dbReference type="OrthoDB" id="2432957at2759"/>
<dbReference type="AlphaFoldDB" id="A0A9N9JBD4"/>
<evidence type="ECO:0000313" key="2">
    <source>
        <dbReference type="Proteomes" id="UP000789508"/>
    </source>
</evidence>
<name>A0A9N9JBD4_9GLOM</name>
<comment type="caution">
    <text evidence="1">The sequence shown here is derived from an EMBL/GenBank/DDBJ whole genome shotgun (WGS) entry which is preliminary data.</text>
</comment>
<evidence type="ECO:0000313" key="1">
    <source>
        <dbReference type="EMBL" id="CAG8770713.1"/>
    </source>
</evidence>
<proteinExistence type="predicted"/>
<gene>
    <name evidence="1" type="ORF">ALEPTO_LOCUS14129</name>
</gene>
<reference evidence="1" key="1">
    <citation type="submission" date="2021-06" db="EMBL/GenBank/DDBJ databases">
        <authorList>
            <person name="Kallberg Y."/>
            <person name="Tangrot J."/>
            <person name="Rosling A."/>
        </authorList>
    </citation>
    <scope>NUCLEOTIDE SEQUENCE</scope>
    <source>
        <strain evidence="1">FL130A</strain>
    </source>
</reference>